<evidence type="ECO:0000256" key="1">
    <source>
        <dbReference type="SAM" id="MobiDB-lite"/>
    </source>
</evidence>
<organism evidence="2 3">
    <name type="scientific">Araneus ventricosus</name>
    <name type="common">Orbweaver spider</name>
    <name type="synonym">Epeira ventricosa</name>
    <dbReference type="NCBI Taxonomy" id="182803"/>
    <lineage>
        <taxon>Eukaryota</taxon>
        <taxon>Metazoa</taxon>
        <taxon>Ecdysozoa</taxon>
        <taxon>Arthropoda</taxon>
        <taxon>Chelicerata</taxon>
        <taxon>Arachnida</taxon>
        <taxon>Araneae</taxon>
        <taxon>Araneomorphae</taxon>
        <taxon>Entelegynae</taxon>
        <taxon>Araneoidea</taxon>
        <taxon>Araneidae</taxon>
        <taxon>Araneus</taxon>
    </lineage>
</organism>
<proteinExistence type="predicted"/>
<comment type="caution">
    <text evidence="2">The sequence shown here is derived from an EMBL/GenBank/DDBJ whole genome shotgun (WGS) entry which is preliminary data.</text>
</comment>
<keyword evidence="3" id="KW-1185">Reference proteome</keyword>
<accession>A0A4Y2BER6</accession>
<name>A0A4Y2BER6_ARAVE</name>
<dbReference type="EMBL" id="BGPR01000067">
    <property type="protein sequence ID" value="GBL89796.1"/>
    <property type="molecule type" value="Genomic_DNA"/>
</dbReference>
<sequence>MLTLPIFGVNFDFSKLSMKHIQVIKQGGASVAFPGVQRRAPGDTDSCKGTGKGVPSRVDPPERQSSMNSESNLWKTVGLRKGSASAGNGEAMHFEACKGLRPALTCETLTLKSEFKVTLGGERRVGLKRLRNQKSGVSSSPLSRVLL</sequence>
<dbReference type="Proteomes" id="UP000499080">
    <property type="component" value="Unassembled WGS sequence"/>
</dbReference>
<evidence type="ECO:0000313" key="2">
    <source>
        <dbReference type="EMBL" id="GBL89796.1"/>
    </source>
</evidence>
<protein>
    <submittedName>
        <fullName evidence="2">Uncharacterized protein</fullName>
    </submittedName>
</protein>
<reference evidence="2 3" key="1">
    <citation type="journal article" date="2019" name="Sci. Rep.">
        <title>Orb-weaving spider Araneus ventricosus genome elucidates the spidroin gene catalogue.</title>
        <authorList>
            <person name="Kono N."/>
            <person name="Nakamura H."/>
            <person name="Ohtoshi R."/>
            <person name="Moran D.A.P."/>
            <person name="Shinohara A."/>
            <person name="Yoshida Y."/>
            <person name="Fujiwara M."/>
            <person name="Mori M."/>
            <person name="Tomita M."/>
            <person name="Arakawa K."/>
        </authorList>
    </citation>
    <scope>NUCLEOTIDE SEQUENCE [LARGE SCALE GENOMIC DNA]</scope>
</reference>
<feature type="compositionally biased region" description="Polar residues" evidence="1">
    <location>
        <begin position="63"/>
        <end position="74"/>
    </location>
</feature>
<evidence type="ECO:0000313" key="3">
    <source>
        <dbReference type="Proteomes" id="UP000499080"/>
    </source>
</evidence>
<gene>
    <name evidence="2" type="ORF">AVEN_179579_1</name>
</gene>
<feature type="region of interest" description="Disordered" evidence="1">
    <location>
        <begin position="34"/>
        <end position="74"/>
    </location>
</feature>
<dbReference type="AlphaFoldDB" id="A0A4Y2BER6"/>